<accession>A0A6I8V2R3</accession>
<dbReference type="InParanoid" id="A0A6I8V2R3"/>
<dbReference type="SUPFAM" id="SSF52540">
    <property type="entry name" value="P-loop containing nucleoside triphosphate hydrolases"/>
    <property type="match status" value="1"/>
</dbReference>
<evidence type="ECO:0000313" key="2">
    <source>
        <dbReference type="Proteomes" id="UP000001819"/>
    </source>
</evidence>
<keyword evidence="1" id="KW-1133">Transmembrane helix</keyword>
<evidence type="ECO:0000313" key="3">
    <source>
        <dbReference type="RefSeq" id="XP_002137381.2"/>
    </source>
</evidence>
<keyword evidence="1" id="KW-0472">Membrane</keyword>
<dbReference type="KEGG" id="dpo:6897209"/>
<sequence>MPIKYRSSQAIGLGDFGEDPRTRGILHNTSCRAFRERLRSTRKFYLFQGVAIATGGLALLGVLIVIGMDVAAEDSNAPGTISHMKALLDKLLKLLADGMSFGFSATGEYCNQPLDTKRLFELINKQVLNQEQALAGMERTLSRDHQFQSMALLGPPGVGKTLTVSALRLYFPWPENMHALFGSSCGPDEERHCPVLRKILEQLSDCGKNLLIIDNLAPCDHSIVAIFNRQILNGLQNKSVLVLYIFNLDVKDYWRQFEFLQKELPVDTGIVSFRLFGRDDLRDCLQNELKLGSRVLDEEEQSRILGEAMSRVCCAGCKGLREIVLQQCRSETDETGTI</sequence>
<gene>
    <name evidence="3" type="primary">LOC6897209</name>
</gene>
<protein>
    <recommendedName>
        <fullName evidence="4">Torsin-1A</fullName>
    </recommendedName>
</protein>
<keyword evidence="1" id="KW-0812">Transmembrane</keyword>
<dbReference type="Proteomes" id="UP000001819">
    <property type="component" value="Chromosome 2"/>
</dbReference>
<name>A0A6I8V2R3_DROPS</name>
<evidence type="ECO:0000256" key="1">
    <source>
        <dbReference type="SAM" id="Phobius"/>
    </source>
</evidence>
<dbReference type="InterPro" id="IPR027417">
    <property type="entry name" value="P-loop_NTPase"/>
</dbReference>
<evidence type="ECO:0008006" key="4">
    <source>
        <dbReference type="Google" id="ProtNLM"/>
    </source>
</evidence>
<keyword evidence="2" id="KW-1185">Reference proteome</keyword>
<organism evidence="2 3">
    <name type="scientific">Drosophila pseudoobscura pseudoobscura</name>
    <name type="common">Fruit fly</name>
    <dbReference type="NCBI Taxonomy" id="46245"/>
    <lineage>
        <taxon>Eukaryota</taxon>
        <taxon>Metazoa</taxon>
        <taxon>Ecdysozoa</taxon>
        <taxon>Arthropoda</taxon>
        <taxon>Hexapoda</taxon>
        <taxon>Insecta</taxon>
        <taxon>Pterygota</taxon>
        <taxon>Neoptera</taxon>
        <taxon>Endopterygota</taxon>
        <taxon>Diptera</taxon>
        <taxon>Brachycera</taxon>
        <taxon>Muscomorpha</taxon>
        <taxon>Ephydroidea</taxon>
        <taxon>Drosophilidae</taxon>
        <taxon>Drosophila</taxon>
        <taxon>Sophophora</taxon>
    </lineage>
</organism>
<reference evidence="2" key="1">
    <citation type="submission" date="2024-06" db="UniProtKB">
        <authorList>
            <consortium name="RefSeq"/>
        </authorList>
    </citation>
    <scope>NUCLEOTIDE SEQUENCE [LARGE SCALE GENOMIC DNA]</scope>
    <source>
        <strain evidence="2">MV2-25</strain>
    </source>
</reference>
<dbReference type="RefSeq" id="XP_002137381.2">
    <property type="nucleotide sequence ID" value="XM_002137345.3"/>
</dbReference>
<dbReference type="Gene3D" id="3.40.50.300">
    <property type="entry name" value="P-loop containing nucleotide triphosphate hydrolases"/>
    <property type="match status" value="1"/>
</dbReference>
<reference evidence="3" key="2">
    <citation type="submission" date="2025-08" db="UniProtKB">
        <authorList>
            <consortium name="RefSeq"/>
        </authorList>
    </citation>
    <scope>IDENTIFICATION</scope>
    <source>
        <strain evidence="3">MV-25-SWS-2005</strain>
        <tissue evidence="3">Whole body</tissue>
    </source>
</reference>
<proteinExistence type="predicted"/>
<feature type="transmembrane region" description="Helical" evidence="1">
    <location>
        <begin position="44"/>
        <end position="68"/>
    </location>
</feature>
<dbReference type="AlphaFoldDB" id="A0A6I8V2R3"/>